<dbReference type="InParanoid" id="A0A067LYW7"/>
<name>A0A067LYW7_BOTB1</name>
<reference evidence="3" key="1">
    <citation type="journal article" date="2014" name="Proc. Natl. Acad. Sci. U.S.A.">
        <title>Extensive sampling of basidiomycete genomes demonstrates inadequacy of the white-rot/brown-rot paradigm for wood decay fungi.</title>
        <authorList>
            <person name="Riley R."/>
            <person name="Salamov A.A."/>
            <person name="Brown D.W."/>
            <person name="Nagy L.G."/>
            <person name="Floudas D."/>
            <person name="Held B.W."/>
            <person name="Levasseur A."/>
            <person name="Lombard V."/>
            <person name="Morin E."/>
            <person name="Otillar R."/>
            <person name="Lindquist E.A."/>
            <person name="Sun H."/>
            <person name="LaButti K.M."/>
            <person name="Schmutz J."/>
            <person name="Jabbour D."/>
            <person name="Luo H."/>
            <person name="Baker S.E."/>
            <person name="Pisabarro A.G."/>
            <person name="Walton J.D."/>
            <person name="Blanchette R.A."/>
            <person name="Henrissat B."/>
            <person name="Martin F."/>
            <person name="Cullen D."/>
            <person name="Hibbett D.S."/>
            <person name="Grigoriev I.V."/>
        </authorList>
    </citation>
    <scope>NUCLEOTIDE SEQUENCE [LARGE SCALE GENOMIC DNA]</scope>
    <source>
        <strain evidence="3">FD-172 SS1</strain>
    </source>
</reference>
<feature type="region of interest" description="Disordered" evidence="1">
    <location>
        <begin position="35"/>
        <end position="88"/>
    </location>
</feature>
<evidence type="ECO:0000256" key="1">
    <source>
        <dbReference type="SAM" id="MobiDB-lite"/>
    </source>
</evidence>
<dbReference type="AlphaFoldDB" id="A0A067LYW7"/>
<keyword evidence="3" id="KW-1185">Reference proteome</keyword>
<gene>
    <name evidence="2" type="ORF">BOTBODRAFT_565514</name>
</gene>
<dbReference type="Proteomes" id="UP000027195">
    <property type="component" value="Unassembled WGS sequence"/>
</dbReference>
<proteinExistence type="predicted"/>
<protein>
    <submittedName>
        <fullName evidence="2">Uncharacterized protein</fullName>
    </submittedName>
</protein>
<evidence type="ECO:0000313" key="2">
    <source>
        <dbReference type="EMBL" id="KDQ08439.1"/>
    </source>
</evidence>
<accession>A0A067LYW7</accession>
<evidence type="ECO:0000313" key="3">
    <source>
        <dbReference type="Proteomes" id="UP000027195"/>
    </source>
</evidence>
<sequence length="218" mass="23830">MEDHPSPSRLKRARFAANQPAPLLTLLENEDAAGLSQFGKPGSISPAHPVHGAQGSDSSRLTRTKRPTESRPSAAHPPALRSAHDRCAASYAQRARPSAAEARQVCFSVPQLEESPVAHICRRLQELTISAETDWALSLSADMDVDPSSFVDIDVQAQEAPAYLRPFRLDAGGDVIMHGPCTLHMPPRKPTQKAVFAGDVKRRRLKVSGKRRRSHLLQ</sequence>
<dbReference type="EMBL" id="KL198090">
    <property type="protein sequence ID" value="KDQ08439.1"/>
    <property type="molecule type" value="Genomic_DNA"/>
</dbReference>
<organism evidence="2 3">
    <name type="scientific">Botryobasidium botryosum (strain FD-172 SS1)</name>
    <dbReference type="NCBI Taxonomy" id="930990"/>
    <lineage>
        <taxon>Eukaryota</taxon>
        <taxon>Fungi</taxon>
        <taxon>Dikarya</taxon>
        <taxon>Basidiomycota</taxon>
        <taxon>Agaricomycotina</taxon>
        <taxon>Agaricomycetes</taxon>
        <taxon>Cantharellales</taxon>
        <taxon>Botryobasidiaceae</taxon>
        <taxon>Botryobasidium</taxon>
    </lineage>
</organism>
<feature type="region of interest" description="Disordered" evidence="1">
    <location>
        <begin position="1"/>
        <end position="21"/>
    </location>
</feature>
<dbReference type="HOGENOM" id="CLU_1266684_0_0_1"/>